<dbReference type="eggNOG" id="ENOG503118G">
    <property type="taxonomic scope" value="Bacteria"/>
</dbReference>
<keyword evidence="1" id="KW-0812">Transmembrane</keyword>
<evidence type="ECO:0000313" key="2">
    <source>
        <dbReference type="EMBL" id="ELR72740.1"/>
    </source>
</evidence>
<name>L8JVE7_9BACT</name>
<keyword evidence="1" id="KW-0472">Membrane</keyword>
<dbReference type="InterPro" id="IPR046659">
    <property type="entry name" value="DUF6768"/>
</dbReference>
<sequence length="130" mass="15344">MKRSNENIDDLIKNVLSEEEAEFYEQIDEPSIFELLSDVYRGKQKWIAISGTIMTFVLLILLIYCSIEFFNATEVRNMILWGAGGFTCLIIQSMLKLWSWMQMDKNHLLREIKRLELQMAMLSEKIKDSR</sequence>
<comment type="caution">
    <text evidence="2">The sequence shown here is derived from an EMBL/GenBank/DDBJ whole genome shotgun (WGS) entry which is preliminary data.</text>
</comment>
<dbReference type="RefSeq" id="WP_009578791.1">
    <property type="nucleotide sequence ID" value="NZ_AMZN01000015.1"/>
</dbReference>
<organism evidence="2 3">
    <name type="scientific">Fulvivirga imtechensis AK7</name>
    <dbReference type="NCBI Taxonomy" id="1237149"/>
    <lineage>
        <taxon>Bacteria</taxon>
        <taxon>Pseudomonadati</taxon>
        <taxon>Bacteroidota</taxon>
        <taxon>Cytophagia</taxon>
        <taxon>Cytophagales</taxon>
        <taxon>Fulvivirgaceae</taxon>
        <taxon>Fulvivirga</taxon>
    </lineage>
</organism>
<gene>
    <name evidence="2" type="ORF">C900_01119</name>
</gene>
<keyword evidence="3" id="KW-1185">Reference proteome</keyword>
<dbReference type="Pfam" id="PF20556">
    <property type="entry name" value="DUF6768"/>
    <property type="match status" value="1"/>
</dbReference>
<feature type="transmembrane region" description="Helical" evidence="1">
    <location>
        <begin position="46"/>
        <end position="67"/>
    </location>
</feature>
<feature type="transmembrane region" description="Helical" evidence="1">
    <location>
        <begin position="79"/>
        <end position="98"/>
    </location>
</feature>
<dbReference type="AlphaFoldDB" id="L8JVE7"/>
<reference evidence="2 3" key="1">
    <citation type="submission" date="2012-12" db="EMBL/GenBank/DDBJ databases">
        <title>Genome assembly of Fulvivirga imtechensis AK7.</title>
        <authorList>
            <person name="Nupur N."/>
            <person name="Khatri I."/>
            <person name="Kumar R."/>
            <person name="Subramanian S."/>
            <person name="Pinnaka A."/>
        </authorList>
    </citation>
    <scope>NUCLEOTIDE SEQUENCE [LARGE SCALE GENOMIC DNA]</scope>
    <source>
        <strain evidence="2 3">AK7</strain>
    </source>
</reference>
<dbReference type="EMBL" id="AMZN01000015">
    <property type="protein sequence ID" value="ELR72740.1"/>
    <property type="molecule type" value="Genomic_DNA"/>
</dbReference>
<evidence type="ECO:0000313" key="3">
    <source>
        <dbReference type="Proteomes" id="UP000011135"/>
    </source>
</evidence>
<dbReference type="STRING" id="1237149.C900_01119"/>
<protein>
    <submittedName>
        <fullName evidence="2">Uncharacterized protein</fullName>
    </submittedName>
</protein>
<accession>L8JVE7</accession>
<dbReference type="OrthoDB" id="981351at2"/>
<proteinExistence type="predicted"/>
<dbReference type="Proteomes" id="UP000011135">
    <property type="component" value="Unassembled WGS sequence"/>
</dbReference>
<evidence type="ECO:0000256" key="1">
    <source>
        <dbReference type="SAM" id="Phobius"/>
    </source>
</evidence>
<keyword evidence="1" id="KW-1133">Transmembrane helix</keyword>